<protein>
    <submittedName>
        <fullName evidence="2">Uncharacterized protein</fullName>
    </submittedName>
</protein>
<dbReference type="RefSeq" id="WP_201363425.1">
    <property type="nucleotide sequence ID" value="NZ_BNJJ01000010.1"/>
</dbReference>
<accession>A0ABQ3VIZ6</accession>
<gene>
    <name evidence="2" type="ORF">KSZ_37890</name>
</gene>
<name>A0ABQ3VIZ6_9CHLR</name>
<dbReference type="Proteomes" id="UP000635565">
    <property type="component" value="Unassembled WGS sequence"/>
</dbReference>
<proteinExistence type="predicted"/>
<evidence type="ECO:0000256" key="1">
    <source>
        <dbReference type="SAM" id="MobiDB-lite"/>
    </source>
</evidence>
<reference evidence="2 3" key="1">
    <citation type="journal article" date="2021" name="Int. J. Syst. Evol. Microbiol.">
        <title>Reticulibacter mediterranei gen. nov., sp. nov., within the new family Reticulibacteraceae fam. nov., and Ktedonospora formicarum gen. nov., sp. nov., Ktedonobacter robiniae sp. nov., Dictyobacter formicarum sp. nov. and Dictyobacter arantiisoli sp. nov., belonging to the class Ktedonobacteria.</title>
        <authorList>
            <person name="Yabe S."/>
            <person name="Zheng Y."/>
            <person name="Wang C.M."/>
            <person name="Sakai Y."/>
            <person name="Abe K."/>
            <person name="Yokota A."/>
            <person name="Donadio S."/>
            <person name="Cavaletti L."/>
            <person name="Monciardini P."/>
        </authorList>
    </citation>
    <scope>NUCLEOTIDE SEQUENCE [LARGE SCALE GENOMIC DNA]</scope>
    <source>
        <strain evidence="2 3">SOSP1-9</strain>
    </source>
</reference>
<keyword evidence="3" id="KW-1185">Reference proteome</keyword>
<evidence type="ECO:0000313" key="2">
    <source>
        <dbReference type="EMBL" id="GHO85783.1"/>
    </source>
</evidence>
<evidence type="ECO:0000313" key="3">
    <source>
        <dbReference type="Proteomes" id="UP000635565"/>
    </source>
</evidence>
<comment type="caution">
    <text evidence="2">The sequence shown here is derived from an EMBL/GenBank/DDBJ whole genome shotgun (WGS) entry which is preliminary data.</text>
</comment>
<feature type="region of interest" description="Disordered" evidence="1">
    <location>
        <begin position="58"/>
        <end position="79"/>
    </location>
</feature>
<organism evidence="2 3">
    <name type="scientific">Dictyobacter formicarum</name>
    <dbReference type="NCBI Taxonomy" id="2778368"/>
    <lineage>
        <taxon>Bacteria</taxon>
        <taxon>Bacillati</taxon>
        <taxon>Chloroflexota</taxon>
        <taxon>Ktedonobacteria</taxon>
        <taxon>Ktedonobacterales</taxon>
        <taxon>Dictyobacteraceae</taxon>
        <taxon>Dictyobacter</taxon>
    </lineage>
</organism>
<sequence length="94" mass="10146">MQSNSQRRARSCDFCGESVAPLYPVVMAEVVPGEQKSLVCHTCRSLGHGRPIVSVSKAGGRRSELLTPSGTKDHAKQPKVPVVAKVHEKQPKAK</sequence>
<dbReference type="EMBL" id="BNJJ01000010">
    <property type="protein sequence ID" value="GHO85783.1"/>
    <property type="molecule type" value="Genomic_DNA"/>
</dbReference>